<dbReference type="GeneID" id="81432219"/>
<dbReference type="Proteomes" id="UP001147782">
    <property type="component" value="Unassembled WGS sequence"/>
</dbReference>
<feature type="transmembrane region" description="Helical" evidence="11">
    <location>
        <begin position="131"/>
        <end position="149"/>
    </location>
</feature>
<dbReference type="OrthoDB" id="10261467at2759"/>
<reference evidence="12" key="2">
    <citation type="journal article" date="2023" name="IMA Fungus">
        <title>Comparative genomic study of the Penicillium genus elucidates a diverse pangenome and 15 lateral gene transfer events.</title>
        <authorList>
            <person name="Petersen C."/>
            <person name="Sorensen T."/>
            <person name="Nielsen M.R."/>
            <person name="Sondergaard T.E."/>
            <person name="Sorensen J.L."/>
            <person name="Fitzpatrick D.A."/>
            <person name="Frisvad J.C."/>
            <person name="Nielsen K.L."/>
        </authorList>
    </citation>
    <scope>NUCLEOTIDE SEQUENCE</scope>
    <source>
        <strain evidence="12">IBT 29864</strain>
    </source>
</reference>
<reference evidence="12" key="1">
    <citation type="submission" date="2022-11" db="EMBL/GenBank/DDBJ databases">
        <authorList>
            <person name="Petersen C."/>
        </authorList>
    </citation>
    <scope>NUCLEOTIDE SEQUENCE</scope>
    <source>
        <strain evidence="12">IBT 29864</strain>
    </source>
</reference>
<dbReference type="Gene3D" id="1.20.1070.10">
    <property type="entry name" value="Rhodopsin 7-helix transmembrane proteins"/>
    <property type="match status" value="1"/>
</dbReference>
<comment type="similarity">
    <text evidence="2">Belongs to the archaeal/bacterial/fungal opsin family.</text>
</comment>
<evidence type="ECO:0008006" key="14">
    <source>
        <dbReference type="Google" id="ProtNLM"/>
    </source>
</evidence>
<evidence type="ECO:0000256" key="8">
    <source>
        <dbReference type="ARBA" id="ARBA00022991"/>
    </source>
</evidence>
<dbReference type="AlphaFoldDB" id="A0A9X0B5M2"/>
<keyword evidence="5 11" id="KW-0812">Transmembrane</keyword>
<keyword evidence="3" id="KW-0600">Photoreceptor protein</keyword>
<keyword evidence="10" id="KW-0675">Receptor</keyword>
<sequence>MMVPNEFDTFPKVTATLPITTPTSVAPIPTVIPGVPLFQDLHDTGKRTLWVVTVLMGISSLVFYSLAARAPLSKRVFHTLTSLTTTLSFITYLALSTGQGITYKHAHVVFHHKHVPNSTDDYYRQILWLRYLNWALCTPLLLTTFALISGLPGGHLVAAIAANFVMLAAGLLGSFAGHTGQRWVWLTISCVAYLVMLHHGGFHAQRAVRNKDVQTRRFFGAFSGLGFCAFGLFPIALAAGSLALKITVDVETVLFAIQDIFTQGLLGYWLLLAHDSAQGITLYVDGFWSSGVGNEGAIRITEEDGA</sequence>
<evidence type="ECO:0000256" key="4">
    <source>
        <dbReference type="ARBA" id="ARBA00022606"/>
    </source>
</evidence>
<keyword evidence="8" id="KW-0157">Chromophore</keyword>
<feature type="transmembrane region" description="Helical" evidence="11">
    <location>
        <begin position="183"/>
        <end position="202"/>
    </location>
</feature>
<evidence type="ECO:0000256" key="3">
    <source>
        <dbReference type="ARBA" id="ARBA00022543"/>
    </source>
</evidence>
<dbReference type="Pfam" id="PF01036">
    <property type="entry name" value="Bac_rhodopsin"/>
    <property type="match status" value="1"/>
</dbReference>
<dbReference type="PANTHER" id="PTHR28286:SF2">
    <property type="entry name" value="BACTERIORHODOPSIN _OPSIN, NOPA (EUROFUNG)"/>
    <property type="match status" value="1"/>
</dbReference>
<evidence type="ECO:0000313" key="13">
    <source>
        <dbReference type="Proteomes" id="UP001147782"/>
    </source>
</evidence>
<dbReference type="PRINTS" id="PR00251">
    <property type="entry name" value="BACTRLOPSIN"/>
</dbReference>
<keyword evidence="6" id="KW-0681">Retinal protein</keyword>
<feature type="transmembrane region" description="Helical" evidence="11">
    <location>
        <begin position="222"/>
        <end position="246"/>
    </location>
</feature>
<evidence type="ECO:0000256" key="5">
    <source>
        <dbReference type="ARBA" id="ARBA00022692"/>
    </source>
</evidence>
<dbReference type="GO" id="GO:0009881">
    <property type="term" value="F:photoreceptor activity"/>
    <property type="evidence" value="ECO:0007669"/>
    <property type="project" value="UniProtKB-KW"/>
</dbReference>
<name>A0A9X0B5M2_9EURO</name>
<evidence type="ECO:0000256" key="1">
    <source>
        <dbReference type="ARBA" id="ARBA00004141"/>
    </source>
</evidence>
<dbReference type="GO" id="GO:0005783">
    <property type="term" value="C:endoplasmic reticulum"/>
    <property type="evidence" value="ECO:0007669"/>
    <property type="project" value="TreeGrafter"/>
</dbReference>
<feature type="transmembrane region" description="Helical" evidence="11">
    <location>
        <begin position="76"/>
        <end position="95"/>
    </location>
</feature>
<organism evidence="12 13">
    <name type="scientific">Penicillium cataractarum</name>
    <dbReference type="NCBI Taxonomy" id="2100454"/>
    <lineage>
        <taxon>Eukaryota</taxon>
        <taxon>Fungi</taxon>
        <taxon>Dikarya</taxon>
        <taxon>Ascomycota</taxon>
        <taxon>Pezizomycotina</taxon>
        <taxon>Eurotiomycetes</taxon>
        <taxon>Eurotiomycetidae</taxon>
        <taxon>Eurotiales</taxon>
        <taxon>Aspergillaceae</taxon>
        <taxon>Penicillium</taxon>
    </lineage>
</organism>
<dbReference type="SMART" id="SM01021">
    <property type="entry name" value="Bac_rhodopsin"/>
    <property type="match status" value="1"/>
</dbReference>
<dbReference type="RefSeq" id="XP_056559771.1">
    <property type="nucleotide sequence ID" value="XM_056693042.1"/>
</dbReference>
<gene>
    <name evidence="12" type="ORF">N7496_000111</name>
</gene>
<keyword evidence="4" id="KW-0716">Sensory transduction</keyword>
<keyword evidence="9 11" id="KW-0472">Membrane</keyword>
<dbReference type="GO" id="GO:0005886">
    <property type="term" value="C:plasma membrane"/>
    <property type="evidence" value="ECO:0007669"/>
    <property type="project" value="TreeGrafter"/>
</dbReference>
<feature type="transmembrane region" description="Helical" evidence="11">
    <location>
        <begin position="252"/>
        <end position="272"/>
    </location>
</feature>
<evidence type="ECO:0000256" key="6">
    <source>
        <dbReference type="ARBA" id="ARBA00022925"/>
    </source>
</evidence>
<protein>
    <recommendedName>
        <fullName evidence="14">Opsin</fullName>
    </recommendedName>
</protein>
<comment type="caution">
    <text evidence="12">The sequence shown here is derived from an EMBL/GenBank/DDBJ whole genome shotgun (WGS) entry which is preliminary data.</text>
</comment>
<evidence type="ECO:0000256" key="10">
    <source>
        <dbReference type="ARBA" id="ARBA00023170"/>
    </source>
</evidence>
<feature type="transmembrane region" description="Helical" evidence="11">
    <location>
        <begin position="156"/>
        <end position="177"/>
    </location>
</feature>
<keyword evidence="7 11" id="KW-1133">Transmembrane helix</keyword>
<dbReference type="GO" id="GO:0007602">
    <property type="term" value="P:phototransduction"/>
    <property type="evidence" value="ECO:0007669"/>
    <property type="project" value="UniProtKB-KW"/>
</dbReference>
<accession>A0A9X0B5M2</accession>
<dbReference type="SUPFAM" id="SSF81321">
    <property type="entry name" value="Family A G protein-coupled receptor-like"/>
    <property type="match status" value="1"/>
</dbReference>
<proteinExistence type="inferred from homology"/>
<evidence type="ECO:0000256" key="7">
    <source>
        <dbReference type="ARBA" id="ARBA00022989"/>
    </source>
</evidence>
<comment type="subcellular location">
    <subcellularLocation>
        <location evidence="1">Membrane</location>
        <topology evidence="1">Multi-pass membrane protein</topology>
    </subcellularLocation>
</comment>
<keyword evidence="13" id="KW-1185">Reference proteome</keyword>
<dbReference type="InterPro" id="IPR001425">
    <property type="entry name" value="Arc/bac/fun_rhodopsins"/>
</dbReference>
<evidence type="ECO:0000256" key="2">
    <source>
        <dbReference type="ARBA" id="ARBA00008130"/>
    </source>
</evidence>
<evidence type="ECO:0000313" key="12">
    <source>
        <dbReference type="EMBL" id="KAJ5389043.1"/>
    </source>
</evidence>
<dbReference type="PANTHER" id="PTHR28286">
    <property type="match status" value="1"/>
</dbReference>
<dbReference type="CDD" id="cd15028">
    <property type="entry name" value="7tm_Opsin-1_euk"/>
    <property type="match status" value="1"/>
</dbReference>
<dbReference type="EMBL" id="JAPZBS010000001">
    <property type="protein sequence ID" value="KAJ5389043.1"/>
    <property type="molecule type" value="Genomic_DNA"/>
</dbReference>
<evidence type="ECO:0000256" key="11">
    <source>
        <dbReference type="SAM" id="Phobius"/>
    </source>
</evidence>
<evidence type="ECO:0000256" key="9">
    <source>
        <dbReference type="ARBA" id="ARBA00023136"/>
    </source>
</evidence>
<feature type="transmembrane region" description="Helical" evidence="11">
    <location>
        <begin position="48"/>
        <end position="67"/>
    </location>
</feature>